<accession>A0A6B8RLP6</accession>
<gene>
    <name evidence="3" type="ORF">EHS13_18725</name>
</gene>
<dbReference type="GO" id="GO:0080120">
    <property type="term" value="P:CAAX-box protein maturation"/>
    <property type="evidence" value="ECO:0007669"/>
    <property type="project" value="UniProtKB-ARBA"/>
</dbReference>
<dbReference type="GO" id="GO:0006508">
    <property type="term" value="P:proteolysis"/>
    <property type="evidence" value="ECO:0007669"/>
    <property type="project" value="UniProtKB-KW"/>
</dbReference>
<dbReference type="GO" id="GO:0004175">
    <property type="term" value="F:endopeptidase activity"/>
    <property type="evidence" value="ECO:0007669"/>
    <property type="project" value="UniProtKB-ARBA"/>
</dbReference>
<dbReference type="KEGG" id="ppsc:EHS13_18725"/>
<keyword evidence="1" id="KW-1133">Transmembrane helix</keyword>
<feature type="transmembrane region" description="Helical" evidence="1">
    <location>
        <begin position="43"/>
        <end position="62"/>
    </location>
</feature>
<proteinExistence type="predicted"/>
<dbReference type="AlphaFoldDB" id="A0A6B8RLP6"/>
<evidence type="ECO:0000259" key="2">
    <source>
        <dbReference type="Pfam" id="PF02517"/>
    </source>
</evidence>
<feature type="transmembrane region" description="Helical" evidence="1">
    <location>
        <begin position="74"/>
        <end position="96"/>
    </location>
</feature>
<dbReference type="PANTHER" id="PTHR36435">
    <property type="entry name" value="SLR1288 PROTEIN"/>
    <property type="match status" value="1"/>
</dbReference>
<evidence type="ECO:0000313" key="4">
    <source>
        <dbReference type="Proteomes" id="UP000426246"/>
    </source>
</evidence>
<keyword evidence="4" id="KW-1185">Reference proteome</keyword>
<reference evidence="4" key="1">
    <citation type="submission" date="2018-11" db="EMBL/GenBank/DDBJ databases">
        <title>Complete genome sequence of Paenibacillus sp. ML311-T8.</title>
        <authorList>
            <person name="Nam Y.-D."/>
            <person name="Kang J."/>
            <person name="Chung W.-H."/>
            <person name="Park Y.S."/>
        </authorList>
    </citation>
    <scope>NUCLEOTIDE SEQUENCE [LARGE SCALE GENOMIC DNA]</scope>
    <source>
        <strain evidence="4">ML311-T8</strain>
    </source>
</reference>
<feature type="transmembrane region" description="Helical" evidence="1">
    <location>
        <begin position="123"/>
        <end position="147"/>
    </location>
</feature>
<name>A0A6B8RLP6_9BACL</name>
<dbReference type="RefSeq" id="WP_155701840.1">
    <property type="nucleotide sequence ID" value="NZ_CP034235.1"/>
</dbReference>
<feature type="transmembrane region" description="Helical" evidence="1">
    <location>
        <begin position="6"/>
        <end position="22"/>
    </location>
</feature>
<feature type="transmembrane region" description="Helical" evidence="1">
    <location>
        <begin position="185"/>
        <end position="210"/>
    </location>
</feature>
<dbReference type="OrthoDB" id="2583547at2"/>
<evidence type="ECO:0000313" key="3">
    <source>
        <dbReference type="EMBL" id="QGQ96767.1"/>
    </source>
</evidence>
<dbReference type="PANTHER" id="PTHR36435:SF1">
    <property type="entry name" value="CAAX AMINO TERMINAL PROTEASE FAMILY PROTEIN"/>
    <property type="match status" value="1"/>
</dbReference>
<keyword evidence="1" id="KW-0812">Transmembrane</keyword>
<keyword evidence="3" id="KW-0378">Hydrolase</keyword>
<dbReference type="GO" id="GO:0008237">
    <property type="term" value="F:metallopeptidase activity"/>
    <property type="evidence" value="ECO:0007669"/>
    <property type="project" value="UniProtKB-KW"/>
</dbReference>
<keyword evidence="1" id="KW-0472">Membrane</keyword>
<organism evidence="3 4">
    <name type="scientific">Paenibacillus psychroresistens</name>
    <dbReference type="NCBI Taxonomy" id="1778678"/>
    <lineage>
        <taxon>Bacteria</taxon>
        <taxon>Bacillati</taxon>
        <taxon>Bacillota</taxon>
        <taxon>Bacilli</taxon>
        <taxon>Bacillales</taxon>
        <taxon>Paenibacillaceae</taxon>
        <taxon>Paenibacillus</taxon>
    </lineage>
</organism>
<protein>
    <submittedName>
        <fullName evidence="3">CPBP family intramembrane metalloprotease</fullName>
    </submittedName>
</protein>
<dbReference type="EMBL" id="CP034235">
    <property type="protein sequence ID" value="QGQ96767.1"/>
    <property type="molecule type" value="Genomic_DNA"/>
</dbReference>
<feature type="domain" description="CAAX prenyl protease 2/Lysostaphin resistance protein A-like" evidence="2">
    <location>
        <begin position="123"/>
        <end position="212"/>
    </location>
</feature>
<dbReference type="Proteomes" id="UP000426246">
    <property type="component" value="Chromosome"/>
</dbReference>
<dbReference type="InterPro" id="IPR003675">
    <property type="entry name" value="Rce1/LyrA-like_dom"/>
</dbReference>
<keyword evidence="3" id="KW-0482">Metalloprotease</keyword>
<dbReference type="Pfam" id="PF02517">
    <property type="entry name" value="Rce1-like"/>
    <property type="match status" value="1"/>
</dbReference>
<dbReference type="InterPro" id="IPR052710">
    <property type="entry name" value="CAAX_protease"/>
</dbReference>
<evidence type="ECO:0000256" key="1">
    <source>
        <dbReference type="SAM" id="Phobius"/>
    </source>
</evidence>
<sequence>MINHILVFLFLIVVRIYVFFDTKRLKEAIDPAAKEKTYYKLFAVYWGTVICLMLFSDLPHFYPYEIFFNITWTILAYLAAIYIFINQVIPVILISFSSKFREMTSASFDKKSYVFPTTTRQRYIFIIVPITVGICEEIIFRGFLFQYFQASPYGLSALLSLLICTVIFGLGHYQQGLSGIVETLILGYLLGFLYLVTGSLLLPIIIHILYDFKILYISHKLKNI</sequence>
<feature type="transmembrane region" description="Helical" evidence="1">
    <location>
        <begin position="153"/>
        <end position="173"/>
    </location>
</feature>
<keyword evidence="3" id="KW-0645">Protease</keyword>